<comment type="similarity">
    <text evidence="1">Belongs to the carnitine/choline acetyltransferase family.</text>
</comment>
<organism evidence="6 7">
    <name type="scientific">Saprolegnia parasitica (strain CBS 223.65)</name>
    <dbReference type="NCBI Taxonomy" id="695850"/>
    <lineage>
        <taxon>Eukaryota</taxon>
        <taxon>Sar</taxon>
        <taxon>Stramenopiles</taxon>
        <taxon>Oomycota</taxon>
        <taxon>Saprolegniomycetes</taxon>
        <taxon>Saprolegniales</taxon>
        <taxon>Saprolegniaceae</taxon>
        <taxon>Saprolegnia</taxon>
    </lineage>
</organism>
<dbReference type="OMA" id="FRMYNIC"/>
<dbReference type="RefSeq" id="XP_012206905.1">
    <property type="nucleotide sequence ID" value="XM_012351515.1"/>
</dbReference>
<dbReference type="Gene3D" id="3.30.559.10">
    <property type="entry name" value="Chloramphenicol acetyltransferase-like domain"/>
    <property type="match status" value="1"/>
</dbReference>
<dbReference type="GO" id="GO:0005739">
    <property type="term" value="C:mitochondrion"/>
    <property type="evidence" value="ECO:0007669"/>
    <property type="project" value="TreeGrafter"/>
</dbReference>
<dbReference type="GO" id="GO:0004095">
    <property type="term" value="F:carnitine O-palmitoyltransferase activity"/>
    <property type="evidence" value="ECO:0007669"/>
    <property type="project" value="TreeGrafter"/>
</dbReference>
<name>A0A067C757_SAPPC</name>
<keyword evidence="3" id="KW-0012">Acyltransferase</keyword>
<dbReference type="GeneID" id="24133378"/>
<dbReference type="SUPFAM" id="SSF52777">
    <property type="entry name" value="CoA-dependent acyltransferases"/>
    <property type="match status" value="2"/>
</dbReference>
<dbReference type="InterPro" id="IPR000542">
    <property type="entry name" value="Carn_acyl_trans"/>
</dbReference>
<evidence type="ECO:0000256" key="4">
    <source>
        <dbReference type="PIRSR" id="PIRSR600542-1"/>
    </source>
</evidence>
<sequence length="616" mass="67946">MKLMVPASRRLARSLSTTTAKHPSWFLRMVDNNDYDLPRLPVPQLNETLERYLRSVQPLVSAAEYKEHKKLVEDFGLGANRSVGRQLQDELLKQEFVNVMGRAYPYSYIEAWWDKMYLGGRYPNPINVNPGYGLVDEAPGSVLADPLVRTSKFVTSLLKWFQKVKAGELEQDPKQCMSSLAKQLGTAKIPQTGCDELAFHPTSTHIVVLKDNAFYKVQVLDPRGKDVISPASLEAQLARIMQTKVSGAPNIAALTADDRDAWASVRATLMADDATNKASIEAIDSALLVLVLDEKSYSGSELTAMTLHGNGSNRWFDKHQVLMYGDGHLAVNFEHTFSDGTAWNRWLHETWHDMRQSDSGFSALTATTTFEAPAAEPLAWSLSPTVHQAIAKAEEVSATAIGNTDSHLLAFDGFGKNTIKNWGMSPDGAVQMAYQLAYFRQHGHVAPTYESCSTRAFFHGRTETIRSATSEAQRFVSAVTSDASMASQKEFLKKAVDRHVSLAKEAQQGMGCDRHLTMLNDTATQAGIKHDFLSSPIRAKSSHYQLSTSNVTMPFLSYFTFGAVVPSGYGLGYLIQNETIPINITSFKDSNESDSTKFAKSISDALATVRSIAESS</sequence>
<evidence type="ECO:0000256" key="2">
    <source>
        <dbReference type="ARBA" id="ARBA00022679"/>
    </source>
</evidence>
<dbReference type="Gene3D" id="3.30.559.70">
    <property type="entry name" value="Choline/Carnitine o-acyltransferase, domain 2"/>
    <property type="match status" value="1"/>
</dbReference>
<dbReference type="InterPro" id="IPR023213">
    <property type="entry name" value="CAT-like_dom_sf"/>
</dbReference>
<dbReference type="EMBL" id="KK583269">
    <property type="protein sequence ID" value="KDO22381.1"/>
    <property type="molecule type" value="Genomic_DNA"/>
</dbReference>
<dbReference type="GO" id="GO:0006635">
    <property type="term" value="P:fatty acid beta-oxidation"/>
    <property type="evidence" value="ECO:0007669"/>
    <property type="project" value="TreeGrafter"/>
</dbReference>
<reference evidence="6 7" key="1">
    <citation type="journal article" date="2013" name="PLoS Genet.">
        <title>Distinctive expansion of potential virulence genes in the genome of the oomycete fish pathogen Saprolegnia parasitica.</title>
        <authorList>
            <person name="Jiang R.H."/>
            <person name="de Bruijn I."/>
            <person name="Haas B.J."/>
            <person name="Belmonte R."/>
            <person name="Lobach L."/>
            <person name="Christie J."/>
            <person name="van den Ackerveken G."/>
            <person name="Bottin A."/>
            <person name="Bulone V."/>
            <person name="Diaz-Moreno S.M."/>
            <person name="Dumas B."/>
            <person name="Fan L."/>
            <person name="Gaulin E."/>
            <person name="Govers F."/>
            <person name="Grenville-Briggs L.J."/>
            <person name="Horner N.R."/>
            <person name="Levin J.Z."/>
            <person name="Mammella M."/>
            <person name="Meijer H.J."/>
            <person name="Morris P."/>
            <person name="Nusbaum C."/>
            <person name="Oome S."/>
            <person name="Phillips A.J."/>
            <person name="van Rooyen D."/>
            <person name="Rzeszutek E."/>
            <person name="Saraiva M."/>
            <person name="Secombes C.J."/>
            <person name="Seidl M.F."/>
            <person name="Snel B."/>
            <person name="Stassen J.H."/>
            <person name="Sykes S."/>
            <person name="Tripathy S."/>
            <person name="van den Berg H."/>
            <person name="Vega-Arreguin J.C."/>
            <person name="Wawra S."/>
            <person name="Young S.K."/>
            <person name="Zeng Q."/>
            <person name="Dieguez-Uribeondo J."/>
            <person name="Russ C."/>
            <person name="Tyler B.M."/>
            <person name="van West P."/>
        </authorList>
    </citation>
    <scope>NUCLEOTIDE SEQUENCE [LARGE SCALE GENOMIC DNA]</scope>
    <source>
        <strain evidence="6 7">CBS 223.65</strain>
    </source>
</reference>
<keyword evidence="2" id="KW-0808">Transferase</keyword>
<dbReference type="PROSITE" id="PS00439">
    <property type="entry name" value="ACYLTRANSF_C_1"/>
    <property type="match status" value="1"/>
</dbReference>
<dbReference type="PANTHER" id="PTHR22589">
    <property type="entry name" value="CARNITINE O-ACYLTRANSFERASE"/>
    <property type="match status" value="1"/>
</dbReference>
<dbReference type="VEuPathDB" id="FungiDB:SPRG_11333"/>
<dbReference type="AlphaFoldDB" id="A0A067C757"/>
<evidence type="ECO:0000256" key="3">
    <source>
        <dbReference type="ARBA" id="ARBA00023315"/>
    </source>
</evidence>
<feature type="active site" description="Proton acceptor" evidence="4">
    <location>
        <position position="335"/>
    </location>
</feature>
<keyword evidence="7" id="KW-1185">Reference proteome</keyword>
<accession>A0A067C757</accession>
<dbReference type="KEGG" id="spar:SPRG_11333"/>
<protein>
    <recommendedName>
        <fullName evidence="5">Choline/carnitine acyltransferase domain-containing protein</fullName>
    </recommendedName>
</protein>
<proteinExistence type="inferred from homology"/>
<dbReference type="InterPro" id="IPR042231">
    <property type="entry name" value="Cho/carn_acyl_trans_2"/>
</dbReference>
<evidence type="ECO:0000256" key="1">
    <source>
        <dbReference type="ARBA" id="ARBA00005232"/>
    </source>
</evidence>
<evidence type="ECO:0000313" key="7">
    <source>
        <dbReference type="Proteomes" id="UP000030745"/>
    </source>
</evidence>
<feature type="domain" description="Choline/carnitine acyltransferase" evidence="5">
    <location>
        <begin position="40"/>
        <end position="603"/>
    </location>
</feature>
<dbReference type="Proteomes" id="UP000030745">
    <property type="component" value="Unassembled WGS sequence"/>
</dbReference>
<dbReference type="PANTHER" id="PTHR22589:SF16">
    <property type="entry name" value="CARNITINE O-PALMITOYLTRANSFERASE 2, MITOCHONDRIAL"/>
    <property type="match status" value="1"/>
</dbReference>
<dbReference type="InterPro" id="IPR039551">
    <property type="entry name" value="Cho/carn_acyl_trans"/>
</dbReference>
<dbReference type="STRING" id="695850.A0A067C757"/>
<evidence type="ECO:0000313" key="6">
    <source>
        <dbReference type="EMBL" id="KDO22381.1"/>
    </source>
</evidence>
<dbReference type="OrthoDB" id="240216at2759"/>
<evidence type="ECO:0000259" key="5">
    <source>
        <dbReference type="Pfam" id="PF00755"/>
    </source>
</evidence>
<gene>
    <name evidence="6" type="ORF">SPRG_11333</name>
</gene>
<dbReference type="Pfam" id="PF00755">
    <property type="entry name" value="Carn_acyltransf"/>
    <property type="match status" value="1"/>
</dbReference>